<dbReference type="Proteomes" id="UP000027195">
    <property type="component" value="Unassembled WGS sequence"/>
</dbReference>
<dbReference type="Gene3D" id="3.60.40.10">
    <property type="entry name" value="PPM-type phosphatase domain"/>
    <property type="match status" value="1"/>
</dbReference>
<name>A0A067MBE8_BOTB1</name>
<dbReference type="GO" id="GO:0004741">
    <property type="term" value="F:[pyruvate dehydrogenase (acetyl-transferring)]-phosphatase activity"/>
    <property type="evidence" value="ECO:0007669"/>
    <property type="project" value="TreeGrafter"/>
</dbReference>
<dbReference type="PROSITE" id="PS51746">
    <property type="entry name" value="PPM_2"/>
    <property type="match status" value="1"/>
</dbReference>
<dbReference type="AlphaFoldDB" id="A0A067MBE8"/>
<dbReference type="GO" id="GO:0005739">
    <property type="term" value="C:mitochondrion"/>
    <property type="evidence" value="ECO:0007669"/>
    <property type="project" value="TreeGrafter"/>
</dbReference>
<dbReference type="FunCoup" id="A0A067MBE8">
    <property type="interactions" value="196"/>
</dbReference>
<protein>
    <recommendedName>
        <fullName evidence="2">PPM-type phosphatase domain-containing protein</fullName>
    </recommendedName>
</protein>
<dbReference type="HOGENOM" id="CLU_021928_3_1_1"/>
<feature type="compositionally biased region" description="Basic and acidic residues" evidence="1">
    <location>
        <begin position="360"/>
        <end position="371"/>
    </location>
</feature>
<feature type="region of interest" description="Disordered" evidence="1">
    <location>
        <begin position="354"/>
        <end position="381"/>
    </location>
</feature>
<dbReference type="SMART" id="SM00332">
    <property type="entry name" value="PP2Cc"/>
    <property type="match status" value="1"/>
</dbReference>
<dbReference type="EMBL" id="KL198085">
    <property type="protein sequence ID" value="KDQ08906.1"/>
    <property type="molecule type" value="Genomic_DNA"/>
</dbReference>
<accession>A0A067MBE8</accession>
<dbReference type="Pfam" id="PF00481">
    <property type="entry name" value="PP2C"/>
    <property type="match status" value="1"/>
</dbReference>
<dbReference type="InterPro" id="IPR001932">
    <property type="entry name" value="PPM-type_phosphatase-like_dom"/>
</dbReference>
<dbReference type="PANTHER" id="PTHR13832">
    <property type="entry name" value="PROTEIN PHOSPHATASE 2C"/>
    <property type="match status" value="1"/>
</dbReference>
<dbReference type="InterPro" id="IPR036457">
    <property type="entry name" value="PPM-type-like_dom_sf"/>
</dbReference>
<sequence length="546" mass="59491">MFRAIARRPGLSSFAAAATVGTSGYLWYSRASNRADNTHFDVSIKVTAPDGSRMPTLRKIAFLPSADVETRLTENAVSKSVHRHAGPRWKYDTACVAANDPIEDANAQIIVKRNPVPNVPPGDLMFFAVMDGHAGPYTSRLLSKILIPSVALELSSLISQSPPPPSTTSLYTWLKSFIIKPPLPLPAANAYDAGPNLIAEGIKAAFKKIDQEIVAGPLRVLSSLPGSTDDKPSYQHLMALPSMLPALSGSCALLALLDTAKNDMYVACTGDSRAVAGYWDEQPDGTGKWRVEVLTEDQTGRNPNELKRMQSEHPPEESSFVIQRGRVLGGLEPTRAFGDSRYKWSRDEQQKLNEALLEPDAPRRQPPRDFKTPPYVTSEPVVTHRKLSLPSFDSPSQSPSPSQPKSTLRFIVLATDGLWDELSSSEVVSLVGGYLHNRTGAVSKSELAATVVETPDAAGVQGKDARRNGKGDLKAKWAFVDTNVGTHLIRNAFGGADEMAVRKMLSIPAPLARRFRDDVTVTVVWWEDADVPGADVRRPEQVRAKL</sequence>
<keyword evidence="4" id="KW-1185">Reference proteome</keyword>
<gene>
    <name evidence="3" type="ORF">BOTBODRAFT_117905</name>
</gene>
<evidence type="ECO:0000313" key="3">
    <source>
        <dbReference type="EMBL" id="KDQ08906.1"/>
    </source>
</evidence>
<dbReference type="InterPro" id="IPR015655">
    <property type="entry name" value="PP2C"/>
</dbReference>
<dbReference type="SUPFAM" id="SSF81606">
    <property type="entry name" value="PP2C-like"/>
    <property type="match status" value="1"/>
</dbReference>
<evidence type="ECO:0000256" key="1">
    <source>
        <dbReference type="SAM" id="MobiDB-lite"/>
    </source>
</evidence>
<feature type="compositionally biased region" description="Basic and acidic residues" evidence="1">
    <location>
        <begin position="304"/>
        <end position="316"/>
    </location>
</feature>
<dbReference type="CDD" id="cd00143">
    <property type="entry name" value="PP2Cc"/>
    <property type="match status" value="1"/>
</dbReference>
<dbReference type="PANTHER" id="PTHR13832:SF792">
    <property type="entry name" value="GM14286P"/>
    <property type="match status" value="1"/>
</dbReference>
<proteinExistence type="predicted"/>
<feature type="region of interest" description="Disordered" evidence="1">
    <location>
        <begin position="296"/>
        <end position="325"/>
    </location>
</feature>
<dbReference type="InParanoid" id="A0A067MBE8"/>
<feature type="domain" description="PPM-type phosphatase" evidence="2">
    <location>
        <begin position="106"/>
        <end position="526"/>
    </location>
</feature>
<organism evidence="3 4">
    <name type="scientific">Botryobasidium botryosum (strain FD-172 SS1)</name>
    <dbReference type="NCBI Taxonomy" id="930990"/>
    <lineage>
        <taxon>Eukaryota</taxon>
        <taxon>Fungi</taxon>
        <taxon>Dikarya</taxon>
        <taxon>Basidiomycota</taxon>
        <taxon>Agaricomycotina</taxon>
        <taxon>Agaricomycetes</taxon>
        <taxon>Cantharellales</taxon>
        <taxon>Botryobasidiaceae</taxon>
        <taxon>Botryobasidium</taxon>
    </lineage>
</organism>
<evidence type="ECO:0000259" key="2">
    <source>
        <dbReference type="PROSITE" id="PS51746"/>
    </source>
</evidence>
<dbReference type="OrthoDB" id="420076at2759"/>
<dbReference type="STRING" id="930990.A0A067MBE8"/>
<reference evidence="4" key="1">
    <citation type="journal article" date="2014" name="Proc. Natl. Acad. Sci. U.S.A.">
        <title>Extensive sampling of basidiomycete genomes demonstrates inadequacy of the white-rot/brown-rot paradigm for wood decay fungi.</title>
        <authorList>
            <person name="Riley R."/>
            <person name="Salamov A.A."/>
            <person name="Brown D.W."/>
            <person name="Nagy L.G."/>
            <person name="Floudas D."/>
            <person name="Held B.W."/>
            <person name="Levasseur A."/>
            <person name="Lombard V."/>
            <person name="Morin E."/>
            <person name="Otillar R."/>
            <person name="Lindquist E.A."/>
            <person name="Sun H."/>
            <person name="LaButti K.M."/>
            <person name="Schmutz J."/>
            <person name="Jabbour D."/>
            <person name="Luo H."/>
            <person name="Baker S.E."/>
            <person name="Pisabarro A.G."/>
            <person name="Walton J.D."/>
            <person name="Blanchette R.A."/>
            <person name="Henrissat B."/>
            <person name="Martin F."/>
            <person name="Cullen D."/>
            <person name="Hibbett D.S."/>
            <person name="Grigoriev I.V."/>
        </authorList>
    </citation>
    <scope>NUCLEOTIDE SEQUENCE [LARGE SCALE GENOMIC DNA]</scope>
    <source>
        <strain evidence="4">FD-172 SS1</strain>
    </source>
</reference>
<evidence type="ECO:0000313" key="4">
    <source>
        <dbReference type="Proteomes" id="UP000027195"/>
    </source>
</evidence>